<evidence type="ECO:0000259" key="1">
    <source>
        <dbReference type="Pfam" id="PF13456"/>
    </source>
</evidence>
<dbReference type="EMBL" id="NMUH01001524">
    <property type="protein sequence ID" value="MQL93162.1"/>
    <property type="molecule type" value="Genomic_DNA"/>
</dbReference>
<comment type="caution">
    <text evidence="2">The sequence shown here is derived from an EMBL/GenBank/DDBJ whole genome shotgun (WGS) entry which is preliminary data.</text>
</comment>
<dbReference type="GO" id="GO:0004523">
    <property type="term" value="F:RNA-DNA hybrid ribonuclease activity"/>
    <property type="evidence" value="ECO:0007669"/>
    <property type="project" value="InterPro"/>
</dbReference>
<dbReference type="GO" id="GO:0003676">
    <property type="term" value="F:nucleic acid binding"/>
    <property type="evidence" value="ECO:0007669"/>
    <property type="project" value="InterPro"/>
</dbReference>
<name>A0A843V4D6_COLES</name>
<dbReference type="InterPro" id="IPR053151">
    <property type="entry name" value="RNase_H-like"/>
</dbReference>
<dbReference type="AlphaFoldDB" id="A0A843V4D6"/>
<protein>
    <recommendedName>
        <fullName evidence="1">RNase H type-1 domain-containing protein</fullName>
    </recommendedName>
</protein>
<dbReference type="InterPro" id="IPR036397">
    <property type="entry name" value="RNaseH_sf"/>
</dbReference>
<proteinExistence type="predicted"/>
<reference evidence="2" key="1">
    <citation type="submission" date="2017-07" db="EMBL/GenBank/DDBJ databases">
        <title>Taro Niue Genome Assembly and Annotation.</title>
        <authorList>
            <person name="Atibalentja N."/>
            <person name="Keating K."/>
            <person name="Fields C.J."/>
        </authorList>
    </citation>
    <scope>NUCLEOTIDE SEQUENCE</scope>
    <source>
        <strain evidence="2">Niue_2</strain>
        <tissue evidence="2">Leaf</tissue>
    </source>
</reference>
<dbReference type="SUPFAM" id="SSF53098">
    <property type="entry name" value="Ribonuclease H-like"/>
    <property type="match status" value="1"/>
</dbReference>
<evidence type="ECO:0000313" key="3">
    <source>
        <dbReference type="Proteomes" id="UP000652761"/>
    </source>
</evidence>
<dbReference type="InterPro" id="IPR002156">
    <property type="entry name" value="RNaseH_domain"/>
</dbReference>
<sequence>MCGAFASPYHGLHTSLVAEALALRDGLRMCNNMGIHNVMVETDSLSLVQIVTKQISRQWDLSFILREIGVIAEHVRAEIIHTPRDGNKLADSLAGYASSCAHFSFWDSWADLPNTVLDIYCHEKAECPTMLPESVLYSNPQPPSSIT</sequence>
<dbReference type="InterPro" id="IPR012337">
    <property type="entry name" value="RNaseH-like_sf"/>
</dbReference>
<dbReference type="Proteomes" id="UP000652761">
    <property type="component" value="Unassembled WGS sequence"/>
</dbReference>
<dbReference type="Pfam" id="PF13456">
    <property type="entry name" value="RVT_3"/>
    <property type="match status" value="1"/>
</dbReference>
<gene>
    <name evidence="2" type="ORF">Taro_025803</name>
</gene>
<dbReference type="CDD" id="cd06222">
    <property type="entry name" value="RNase_H_like"/>
    <property type="match status" value="1"/>
</dbReference>
<dbReference type="PANTHER" id="PTHR47723">
    <property type="entry name" value="OS05G0353850 PROTEIN"/>
    <property type="match status" value="1"/>
</dbReference>
<accession>A0A843V4D6</accession>
<keyword evidence="3" id="KW-1185">Reference proteome</keyword>
<feature type="domain" description="RNase H type-1" evidence="1">
    <location>
        <begin position="2"/>
        <end position="95"/>
    </location>
</feature>
<evidence type="ECO:0000313" key="2">
    <source>
        <dbReference type="EMBL" id="MQL93162.1"/>
    </source>
</evidence>
<organism evidence="2 3">
    <name type="scientific">Colocasia esculenta</name>
    <name type="common">Wild taro</name>
    <name type="synonym">Arum esculentum</name>
    <dbReference type="NCBI Taxonomy" id="4460"/>
    <lineage>
        <taxon>Eukaryota</taxon>
        <taxon>Viridiplantae</taxon>
        <taxon>Streptophyta</taxon>
        <taxon>Embryophyta</taxon>
        <taxon>Tracheophyta</taxon>
        <taxon>Spermatophyta</taxon>
        <taxon>Magnoliopsida</taxon>
        <taxon>Liliopsida</taxon>
        <taxon>Araceae</taxon>
        <taxon>Aroideae</taxon>
        <taxon>Colocasieae</taxon>
        <taxon>Colocasia</taxon>
    </lineage>
</organism>
<dbReference type="PANTHER" id="PTHR47723:SF19">
    <property type="entry name" value="POLYNUCLEOTIDYL TRANSFERASE, RIBONUCLEASE H-LIKE SUPERFAMILY PROTEIN"/>
    <property type="match status" value="1"/>
</dbReference>
<dbReference type="Gene3D" id="3.30.420.10">
    <property type="entry name" value="Ribonuclease H-like superfamily/Ribonuclease H"/>
    <property type="match status" value="1"/>
</dbReference>
<dbReference type="OrthoDB" id="1906820at2759"/>
<dbReference type="InterPro" id="IPR044730">
    <property type="entry name" value="RNase_H-like_dom_plant"/>
</dbReference>